<dbReference type="KEGG" id="bpdz:BBN53_05440"/>
<dbReference type="SUPFAM" id="SSF103515">
    <property type="entry name" value="Autotransporter"/>
    <property type="match status" value="1"/>
</dbReference>
<protein>
    <submittedName>
        <fullName evidence="3">Type V secretory pathway, adhesin AidA</fullName>
    </submittedName>
</protein>
<keyword evidence="5" id="KW-1185">Reference proteome</keyword>
<evidence type="ECO:0000313" key="5">
    <source>
        <dbReference type="Proteomes" id="UP000092950"/>
    </source>
</evidence>
<dbReference type="InterPro" id="IPR005546">
    <property type="entry name" value="Autotransporte_beta"/>
</dbReference>
<dbReference type="EMBL" id="CYTV01000006">
    <property type="protein sequence ID" value="CUI86626.1"/>
    <property type="molecule type" value="Genomic_DNA"/>
</dbReference>
<name>A0A0J6C0C2_9BORD</name>
<dbReference type="GO" id="GO:0019867">
    <property type="term" value="C:outer membrane"/>
    <property type="evidence" value="ECO:0007669"/>
    <property type="project" value="InterPro"/>
</dbReference>
<proteinExistence type="predicted"/>
<dbReference type="Pfam" id="PF03797">
    <property type="entry name" value="Autotransporter"/>
    <property type="match status" value="1"/>
</dbReference>
<evidence type="ECO:0000313" key="2">
    <source>
        <dbReference type="EMBL" id="ANY15381.1"/>
    </source>
</evidence>
<dbReference type="EMBL" id="CP016440">
    <property type="protein sequence ID" value="ANY15381.1"/>
    <property type="molecule type" value="Genomic_DNA"/>
</dbReference>
<reference evidence="3 4" key="1">
    <citation type="submission" date="2015-09" db="EMBL/GenBank/DDBJ databases">
        <authorList>
            <person name="Jackson K.R."/>
            <person name="Lunt B.L."/>
            <person name="Fisher J.N.B."/>
            <person name="Gardner A.V."/>
            <person name="Bailey M.E."/>
            <person name="Deus L.M."/>
            <person name="Earl A.S."/>
            <person name="Gibby P.D."/>
            <person name="Hartmann K.A."/>
            <person name="Liu J.E."/>
            <person name="Manci A.M."/>
            <person name="Nielsen D.A."/>
            <person name="Solomon M.B."/>
            <person name="Breakwell D.P."/>
            <person name="Burnett S.H."/>
            <person name="Grose J.H."/>
        </authorList>
    </citation>
    <scope>NUCLEOTIDE SEQUENCE [LARGE SCALE GENOMIC DNA]</scope>
    <source>
        <strain evidence="3 4">2789STDY5608636</strain>
    </source>
</reference>
<dbReference type="Proteomes" id="UP000053096">
    <property type="component" value="Unassembled WGS sequence"/>
</dbReference>
<reference evidence="2 5" key="2">
    <citation type="submission" date="2016-07" db="EMBL/GenBank/DDBJ databases">
        <title>Complete genome sequences of Bordetella pseudohinzii.</title>
        <authorList>
            <person name="Spilker T."/>
            <person name="Darrah R."/>
            <person name="LiPuma J.J."/>
        </authorList>
    </citation>
    <scope>NUCLEOTIDE SEQUENCE [LARGE SCALE GENOMIC DNA]</scope>
    <source>
        <strain evidence="2 5">HI4681</strain>
    </source>
</reference>
<dbReference type="PROSITE" id="PS51208">
    <property type="entry name" value="AUTOTRANSPORTER"/>
    <property type="match status" value="1"/>
</dbReference>
<dbReference type="AlphaFoldDB" id="A0A0J6C0C2"/>
<sequence>MLGRLGIALDYQSHWQAGGLNRDASVYGVLNIKHEFLDGTRLQVAGVPVSSRVARTWGSVGLGANYGWAERYALYGQIEADADFSGSYVITATAGFRMMF</sequence>
<evidence type="ECO:0000313" key="3">
    <source>
        <dbReference type="EMBL" id="CUI86626.1"/>
    </source>
</evidence>
<accession>A0A0J6C0C2</accession>
<dbReference type="InterPro" id="IPR036709">
    <property type="entry name" value="Autotransporte_beta_dom_sf"/>
</dbReference>
<dbReference type="Proteomes" id="UP000092950">
    <property type="component" value="Chromosome"/>
</dbReference>
<accession>A0A0M7FWN8</accession>
<evidence type="ECO:0000313" key="4">
    <source>
        <dbReference type="Proteomes" id="UP000053096"/>
    </source>
</evidence>
<dbReference type="InterPro" id="IPR006315">
    <property type="entry name" value="OM_autotransptr_brl_dom"/>
</dbReference>
<organism evidence="3 4">
    <name type="scientific">Bordetella pseudohinzii</name>
    <dbReference type="NCBI Taxonomy" id="1331258"/>
    <lineage>
        <taxon>Bacteria</taxon>
        <taxon>Pseudomonadati</taxon>
        <taxon>Pseudomonadota</taxon>
        <taxon>Betaproteobacteria</taxon>
        <taxon>Burkholderiales</taxon>
        <taxon>Alcaligenaceae</taxon>
        <taxon>Bordetella</taxon>
    </lineage>
</organism>
<evidence type="ECO:0000259" key="1">
    <source>
        <dbReference type="PROSITE" id="PS51208"/>
    </source>
</evidence>
<gene>
    <name evidence="2" type="ORF">BBN53_05440</name>
    <name evidence="3" type="ORF">ERS370011_02621</name>
</gene>
<feature type="domain" description="Autotransporter" evidence="1">
    <location>
        <begin position="1"/>
        <end position="100"/>
    </location>
</feature>
<dbReference type="Gene3D" id="2.40.128.130">
    <property type="entry name" value="Autotransporter beta-domain"/>
    <property type="match status" value="1"/>
</dbReference>
<dbReference type="NCBIfam" id="TIGR01414">
    <property type="entry name" value="autotrans_barl"/>
    <property type="match status" value="1"/>
</dbReference>